<evidence type="ECO:0000313" key="4">
    <source>
        <dbReference type="Proteomes" id="UP000253647"/>
    </source>
</evidence>
<protein>
    <submittedName>
        <fullName evidence="3">Putative membrane protein YdbT with pleckstrin-like domain</fullName>
    </submittedName>
</protein>
<dbReference type="Proteomes" id="UP000253647">
    <property type="component" value="Unassembled WGS sequence"/>
</dbReference>
<keyword evidence="1" id="KW-1133">Transmembrane helix</keyword>
<feature type="transmembrane region" description="Helical" evidence="1">
    <location>
        <begin position="225"/>
        <end position="248"/>
    </location>
</feature>
<feature type="transmembrane region" description="Helical" evidence="1">
    <location>
        <begin position="27"/>
        <end position="44"/>
    </location>
</feature>
<dbReference type="PANTHER" id="PTHR34473:SF2">
    <property type="entry name" value="UPF0699 TRANSMEMBRANE PROTEIN YDBT"/>
    <property type="match status" value="1"/>
</dbReference>
<dbReference type="InterPro" id="IPR005182">
    <property type="entry name" value="YdbS-like_PH"/>
</dbReference>
<keyword evidence="1" id="KW-0812">Transmembrane</keyword>
<comment type="caution">
    <text evidence="3">The sequence shown here is derived from an EMBL/GenBank/DDBJ whole genome shotgun (WGS) entry which is preliminary data.</text>
</comment>
<sequence>MQYKTGLPIRGLLPVLIESLKSFSDGWWLKIIILAAVLGLAPLLKNHFEYFVAGAGSITVMYTIALWRSHVYSRQNGSLLVKSGLAEKSRTEILASKITRTEIERDQWCLLLRLLNVSIFTEGSVEPTATIRYVTTEQAKGLLEDSLPDDASLDQPVFHKLTVLDAVKATCLVPTKQLLVPAMVVLALLIPLIDPSAERADQQILKEGAIDNVSTLFTTAISPGIISAISVLVVIFLVFCSLIARVAYALPFFLRTSITLNNREISVRSGILGLRHWKMRVQDIVSIEVRNGFWSRCFNGTALVLQTRGSEISDGMNGNYIPYLPFDKVNQLLSFVGIEKTELPERRYELTNFFFAIARSIIRLSPIAIGFALILPASFWTSSQVIYFSIEIAVLSLAYSLWVFRQHFNSRLTLTENAVGIGQRRWTENQVMADRKHLYGIEIRSLPWWRNRVISVRPGLPGVDEDLTGTSRWDIANLLRHISPESHSGDTPEEVNSTTQ</sequence>
<organism evidence="3 4">
    <name type="scientific">Marinobacter nauticus</name>
    <name type="common">Marinobacter hydrocarbonoclasticus</name>
    <name type="synonym">Marinobacter aquaeolei</name>
    <dbReference type="NCBI Taxonomy" id="2743"/>
    <lineage>
        <taxon>Bacteria</taxon>
        <taxon>Pseudomonadati</taxon>
        <taxon>Pseudomonadota</taxon>
        <taxon>Gammaproteobacteria</taxon>
        <taxon>Pseudomonadales</taxon>
        <taxon>Marinobacteraceae</taxon>
        <taxon>Marinobacter</taxon>
    </lineage>
</organism>
<evidence type="ECO:0000259" key="2">
    <source>
        <dbReference type="Pfam" id="PF03703"/>
    </source>
</evidence>
<name>A0A368X5J2_MARNT</name>
<feature type="transmembrane region" description="Helical" evidence="1">
    <location>
        <begin position="353"/>
        <end position="379"/>
    </location>
</feature>
<dbReference type="PANTHER" id="PTHR34473">
    <property type="entry name" value="UPF0699 TRANSMEMBRANE PROTEIN YDBS"/>
    <property type="match status" value="1"/>
</dbReference>
<dbReference type="AlphaFoldDB" id="A0A368X5J2"/>
<feature type="domain" description="YdbS-like PH" evidence="2">
    <location>
        <begin position="255"/>
        <end position="319"/>
    </location>
</feature>
<proteinExistence type="predicted"/>
<evidence type="ECO:0000256" key="1">
    <source>
        <dbReference type="SAM" id="Phobius"/>
    </source>
</evidence>
<feature type="transmembrane region" description="Helical" evidence="1">
    <location>
        <begin position="178"/>
        <end position="197"/>
    </location>
</feature>
<keyword evidence="1" id="KW-0472">Membrane</keyword>
<accession>A0A368X5J2</accession>
<dbReference type="EMBL" id="QPJI01000019">
    <property type="protein sequence ID" value="RCW63270.1"/>
    <property type="molecule type" value="Genomic_DNA"/>
</dbReference>
<reference evidence="3 4" key="1">
    <citation type="submission" date="2018-07" db="EMBL/GenBank/DDBJ databases">
        <title>Freshwater and sediment microbial communities from various areas in North America, analyzing microbe dynamics in response to fracking.</title>
        <authorList>
            <person name="Lamendella R."/>
        </authorList>
    </citation>
    <scope>NUCLEOTIDE SEQUENCE [LARGE SCALE GENOMIC DNA]</scope>
    <source>
        <strain evidence="3 4">105B</strain>
    </source>
</reference>
<feature type="transmembrane region" description="Helical" evidence="1">
    <location>
        <begin position="385"/>
        <end position="404"/>
    </location>
</feature>
<dbReference type="RefSeq" id="WP_114435307.1">
    <property type="nucleotide sequence ID" value="NZ_QPJI01000019.1"/>
</dbReference>
<evidence type="ECO:0000313" key="3">
    <source>
        <dbReference type="EMBL" id="RCW63270.1"/>
    </source>
</evidence>
<feature type="transmembrane region" description="Helical" evidence="1">
    <location>
        <begin position="50"/>
        <end position="67"/>
    </location>
</feature>
<gene>
    <name evidence="3" type="ORF">DET61_11937</name>
</gene>
<dbReference type="Pfam" id="PF03703">
    <property type="entry name" value="bPH_2"/>
    <property type="match status" value="1"/>
</dbReference>